<evidence type="ECO:0000313" key="3">
    <source>
        <dbReference type="Proteomes" id="UP001303760"/>
    </source>
</evidence>
<dbReference type="InterPro" id="IPR046670">
    <property type="entry name" value="DUF6540"/>
</dbReference>
<evidence type="ECO:0000256" key="1">
    <source>
        <dbReference type="SAM" id="MobiDB-lite"/>
    </source>
</evidence>
<evidence type="ECO:0000313" key="2">
    <source>
        <dbReference type="EMBL" id="KAK4237714.1"/>
    </source>
</evidence>
<protein>
    <submittedName>
        <fullName evidence="2">Uncharacterized protein</fullName>
    </submittedName>
</protein>
<name>A0AAN7C946_9PEZI</name>
<dbReference type="AlphaFoldDB" id="A0AAN7C946"/>
<reference evidence="2" key="1">
    <citation type="journal article" date="2023" name="Mol. Phylogenet. Evol.">
        <title>Genome-scale phylogeny and comparative genomics of the fungal order Sordariales.</title>
        <authorList>
            <person name="Hensen N."/>
            <person name="Bonometti L."/>
            <person name="Westerberg I."/>
            <person name="Brannstrom I.O."/>
            <person name="Guillou S."/>
            <person name="Cros-Aarteil S."/>
            <person name="Calhoun S."/>
            <person name="Haridas S."/>
            <person name="Kuo A."/>
            <person name="Mondo S."/>
            <person name="Pangilinan J."/>
            <person name="Riley R."/>
            <person name="LaButti K."/>
            <person name="Andreopoulos B."/>
            <person name="Lipzen A."/>
            <person name="Chen C."/>
            <person name="Yan M."/>
            <person name="Daum C."/>
            <person name="Ng V."/>
            <person name="Clum A."/>
            <person name="Steindorff A."/>
            <person name="Ohm R.A."/>
            <person name="Martin F."/>
            <person name="Silar P."/>
            <person name="Natvig D.O."/>
            <person name="Lalanne C."/>
            <person name="Gautier V."/>
            <person name="Ament-Velasquez S.L."/>
            <person name="Kruys A."/>
            <person name="Hutchinson M.I."/>
            <person name="Powell A.J."/>
            <person name="Barry K."/>
            <person name="Miller A.N."/>
            <person name="Grigoriev I.V."/>
            <person name="Debuchy R."/>
            <person name="Gladieux P."/>
            <person name="Hiltunen Thoren M."/>
            <person name="Johannesson H."/>
        </authorList>
    </citation>
    <scope>NUCLEOTIDE SEQUENCE</scope>
    <source>
        <strain evidence="2">CBS 532.94</strain>
    </source>
</reference>
<dbReference type="Pfam" id="PF20174">
    <property type="entry name" value="DUF6540"/>
    <property type="match status" value="1"/>
</dbReference>
<organism evidence="2 3">
    <name type="scientific">Achaetomium macrosporum</name>
    <dbReference type="NCBI Taxonomy" id="79813"/>
    <lineage>
        <taxon>Eukaryota</taxon>
        <taxon>Fungi</taxon>
        <taxon>Dikarya</taxon>
        <taxon>Ascomycota</taxon>
        <taxon>Pezizomycotina</taxon>
        <taxon>Sordariomycetes</taxon>
        <taxon>Sordariomycetidae</taxon>
        <taxon>Sordariales</taxon>
        <taxon>Chaetomiaceae</taxon>
        <taxon>Achaetomium</taxon>
    </lineage>
</organism>
<proteinExistence type="predicted"/>
<feature type="non-terminal residue" evidence="2">
    <location>
        <position position="1"/>
    </location>
</feature>
<accession>A0AAN7C946</accession>
<gene>
    <name evidence="2" type="ORF">C8A03DRAFT_15779</name>
</gene>
<reference evidence="2" key="2">
    <citation type="submission" date="2023-05" db="EMBL/GenBank/DDBJ databases">
        <authorList>
            <consortium name="Lawrence Berkeley National Laboratory"/>
            <person name="Steindorff A."/>
            <person name="Hensen N."/>
            <person name="Bonometti L."/>
            <person name="Westerberg I."/>
            <person name="Brannstrom I.O."/>
            <person name="Guillou S."/>
            <person name="Cros-Aarteil S."/>
            <person name="Calhoun S."/>
            <person name="Haridas S."/>
            <person name="Kuo A."/>
            <person name="Mondo S."/>
            <person name="Pangilinan J."/>
            <person name="Riley R."/>
            <person name="Labutti K."/>
            <person name="Andreopoulos B."/>
            <person name="Lipzen A."/>
            <person name="Chen C."/>
            <person name="Yanf M."/>
            <person name="Daum C."/>
            <person name="Ng V."/>
            <person name="Clum A."/>
            <person name="Ohm R."/>
            <person name="Martin F."/>
            <person name="Silar P."/>
            <person name="Natvig D."/>
            <person name="Lalanne C."/>
            <person name="Gautier V."/>
            <person name="Ament-Velasquez S.L."/>
            <person name="Kruys A."/>
            <person name="Hutchinson M.I."/>
            <person name="Powell A.J."/>
            <person name="Barry K."/>
            <person name="Miller A.N."/>
            <person name="Grigoriev I.V."/>
            <person name="Debuchy R."/>
            <person name="Gladieux P."/>
            <person name="Thoren M.H."/>
            <person name="Johannesson H."/>
        </authorList>
    </citation>
    <scope>NUCLEOTIDE SEQUENCE</scope>
    <source>
        <strain evidence="2">CBS 532.94</strain>
    </source>
</reference>
<comment type="caution">
    <text evidence="2">The sequence shown here is derived from an EMBL/GenBank/DDBJ whole genome shotgun (WGS) entry which is preliminary data.</text>
</comment>
<keyword evidence="3" id="KW-1185">Reference proteome</keyword>
<feature type="region of interest" description="Disordered" evidence="1">
    <location>
        <begin position="147"/>
        <end position="166"/>
    </location>
</feature>
<dbReference type="Proteomes" id="UP001303760">
    <property type="component" value="Unassembled WGS sequence"/>
</dbReference>
<sequence length="166" mass="18346">RTSKSRGHFAIFIPNASDIDQTPSKGQPCKGTVIHVVGNPLRGFYHEFKRSYNPYDELRPMAVVPLGYIQHPLVLDPSTDEYSTDQRGMGAHDAAALQVPPPGQSDVRAPVDGVIKKYSQDWAIEYVQHLVGLGYLDSSAVQLLQEQRDPPTHGVMLRRGDSHSDA</sequence>
<dbReference type="EMBL" id="MU860126">
    <property type="protein sequence ID" value="KAK4237714.1"/>
    <property type="molecule type" value="Genomic_DNA"/>
</dbReference>